<evidence type="ECO:0000313" key="1">
    <source>
        <dbReference type="EMBL" id="KAI0034443.1"/>
    </source>
</evidence>
<reference evidence="1" key="2">
    <citation type="journal article" date="2022" name="New Phytol.">
        <title>Evolutionary transition to the ectomycorrhizal habit in the genomes of a hyperdiverse lineage of mushroom-forming fungi.</title>
        <authorList>
            <person name="Looney B."/>
            <person name="Miyauchi S."/>
            <person name="Morin E."/>
            <person name="Drula E."/>
            <person name="Courty P.E."/>
            <person name="Kohler A."/>
            <person name="Kuo A."/>
            <person name="LaButti K."/>
            <person name="Pangilinan J."/>
            <person name="Lipzen A."/>
            <person name="Riley R."/>
            <person name="Andreopoulos W."/>
            <person name="He G."/>
            <person name="Johnson J."/>
            <person name="Nolan M."/>
            <person name="Tritt A."/>
            <person name="Barry K.W."/>
            <person name="Grigoriev I.V."/>
            <person name="Nagy L.G."/>
            <person name="Hibbett D."/>
            <person name="Henrissat B."/>
            <person name="Matheny P.B."/>
            <person name="Labbe J."/>
            <person name="Martin F.M."/>
        </authorList>
    </citation>
    <scope>NUCLEOTIDE SEQUENCE</scope>
    <source>
        <strain evidence="1">EC-137</strain>
    </source>
</reference>
<gene>
    <name evidence="1" type="ORF">K488DRAFT_77199</name>
</gene>
<comment type="caution">
    <text evidence="1">The sequence shown here is derived from an EMBL/GenBank/DDBJ whole genome shotgun (WGS) entry which is preliminary data.</text>
</comment>
<keyword evidence="2" id="KW-1185">Reference proteome</keyword>
<organism evidence="1 2">
    <name type="scientific">Vararia minispora EC-137</name>
    <dbReference type="NCBI Taxonomy" id="1314806"/>
    <lineage>
        <taxon>Eukaryota</taxon>
        <taxon>Fungi</taxon>
        <taxon>Dikarya</taxon>
        <taxon>Basidiomycota</taxon>
        <taxon>Agaricomycotina</taxon>
        <taxon>Agaricomycetes</taxon>
        <taxon>Russulales</taxon>
        <taxon>Lachnocladiaceae</taxon>
        <taxon>Vararia</taxon>
    </lineage>
</organism>
<evidence type="ECO:0000313" key="2">
    <source>
        <dbReference type="Proteomes" id="UP000814128"/>
    </source>
</evidence>
<proteinExistence type="predicted"/>
<protein>
    <submittedName>
        <fullName evidence="1">Oxidoreductase</fullName>
    </submittedName>
</protein>
<name>A0ACB8QRZ7_9AGAM</name>
<sequence length="319" mass="34981">MVWSFVHKKPRWDPTGSHCYVTGGSAGLGLSVAILLARLGADVSIVARNEANLASALEALEAVRMSPNQILRSYSFALNTLEGARAAYDAACAAHGGKPADAVFLCAGASKPGFWVEADEDDIKQGMDMTYWVSAWTARVAAERMARARQPGKIVFVGSVLSYAGIIGYSTYCPGKHALRGLAETLRQELMLYGISVHMFFPASIRSPGFENETKTKPKITLKIEESDPIASPDECARGLWEGLQRGDFHITSTFNGEIFRTSTRGATPWNAFGRDLFYGLIGFIGLPLWRQDVDKMVRKHKTEHEEYLSSRGFFASLS</sequence>
<reference evidence="1" key="1">
    <citation type="submission" date="2021-02" db="EMBL/GenBank/DDBJ databases">
        <authorList>
            <consortium name="DOE Joint Genome Institute"/>
            <person name="Ahrendt S."/>
            <person name="Looney B.P."/>
            <person name="Miyauchi S."/>
            <person name="Morin E."/>
            <person name="Drula E."/>
            <person name="Courty P.E."/>
            <person name="Chicoki N."/>
            <person name="Fauchery L."/>
            <person name="Kohler A."/>
            <person name="Kuo A."/>
            <person name="Labutti K."/>
            <person name="Pangilinan J."/>
            <person name="Lipzen A."/>
            <person name="Riley R."/>
            <person name="Andreopoulos W."/>
            <person name="He G."/>
            <person name="Johnson J."/>
            <person name="Barry K.W."/>
            <person name="Grigoriev I.V."/>
            <person name="Nagy L."/>
            <person name="Hibbett D."/>
            <person name="Henrissat B."/>
            <person name="Matheny P.B."/>
            <person name="Labbe J."/>
            <person name="Martin F."/>
        </authorList>
    </citation>
    <scope>NUCLEOTIDE SEQUENCE</scope>
    <source>
        <strain evidence="1">EC-137</strain>
    </source>
</reference>
<accession>A0ACB8QRZ7</accession>
<dbReference type="Proteomes" id="UP000814128">
    <property type="component" value="Unassembled WGS sequence"/>
</dbReference>
<dbReference type="EMBL" id="MU273500">
    <property type="protein sequence ID" value="KAI0034443.1"/>
    <property type="molecule type" value="Genomic_DNA"/>
</dbReference>